<evidence type="ECO:0000259" key="1">
    <source>
        <dbReference type="Pfam" id="PF13358"/>
    </source>
</evidence>
<dbReference type="Pfam" id="PF13358">
    <property type="entry name" value="DDE_3"/>
    <property type="match status" value="1"/>
</dbReference>
<dbReference type="InterPro" id="IPR038717">
    <property type="entry name" value="Tc1-like_DDE_dom"/>
</dbReference>
<dbReference type="EMBL" id="JBEDNZ010000021">
    <property type="protein sequence ID" value="KAL0818795.1"/>
    <property type="molecule type" value="Genomic_DNA"/>
</dbReference>
<dbReference type="PANTHER" id="PTHR33939">
    <property type="entry name" value="PROTEIN CBG22215"/>
    <property type="match status" value="1"/>
</dbReference>
<feature type="domain" description="Tc1-like transposase DDE" evidence="1">
    <location>
        <begin position="26"/>
        <end position="198"/>
    </location>
</feature>
<dbReference type="AlphaFoldDB" id="A0ABD0SG34"/>
<name>A0ABD0SG34_LOXSC</name>
<accession>A0ABD0SG34</accession>
<evidence type="ECO:0000313" key="3">
    <source>
        <dbReference type="Proteomes" id="UP001549921"/>
    </source>
</evidence>
<reference evidence="2 3" key="1">
    <citation type="submission" date="2024-06" db="EMBL/GenBank/DDBJ databases">
        <title>A chromosome-level genome assembly of beet webworm, Loxostege sticticalis.</title>
        <authorList>
            <person name="Zhang Y."/>
        </authorList>
    </citation>
    <scope>NUCLEOTIDE SEQUENCE [LARGE SCALE GENOMIC DNA]</scope>
    <source>
        <strain evidence="2">AQ028</strain>
        <tissue evidence="2">Male pupae</tissue>
    </source>
</reference>
<comment type="caution">
    <text evidence="2">The sequence shown here is derived from an EMBL/GenBank/DDBJ whole genome shotgun (WGS) entry which is preliminary data.</text>
</comment>
<sequence>MERTDIALARCTFLRQAKNINDWSKVVFLDETWLNANHTVGKCWTDDTAQSCTKVPEGKGERLIICHAGTAVKKTTEYREEMNYEKFKDWFIGLLNNLKEPMTIIMDNAPYHSVQVNKPPNRSQRKSEFVKWLSDNRVTADMKMLKTELIALVRRHKPATPTYALDEMAKEKGHQVLRLPPYHCQYNAIEMIWAQIKGMLLIFFQ</sequence>
<proteinExistence type="predicted"/>
<evidence type="ECO:0000313" key="2">
    <source>
        <dbReference type="EMBL" id="KAL0818795.1"/>
    </source>
</evidence>
<dbReference type="PANTHER" id="PTHR33939:SF1">
    <property type="entry name" value="DUF4371 DOMAIN-CONTAINING PROTEIN"/>
    <property type="match status" value="1"/>
</dbReference>
<dbReference type="InterPro" id="IPR036397">
    <property type="entry name" value="RNaseH_sf"/>
</dbReference>
<dbReference type="Gene3D" id="3.30.420.10">
    <property type="entry name" value="Ribonuclease H-like superfamily/Ribonuclease H"/>
    <property type="match status" value="1"/>
</dbReference>
<gene>
    <name evidence="2" type="ORF">ABMA28_008122</name>
</gene>
<organism evidence="2 3">
    <name type="scientific">Loxostege sticticalis</name>
    <name type="common">Beet webworm moth</name>
    <dbReference type="NCBI Taxonomy" id="481309"/>
    <lineage>
        <taxon>Eukaryota</taxon>
        <taxon>Metazoa</taxon>
        <taxon>Ecdysozoa</taxon>
        <taxon>Arthropoda</taxon>
        <taxon>Hexapoda</taxon>
        <taxon>Insecta</taxon>
        <taxon>Pterygota</taxon>
        <taxon>Neoptera</taxon>
        <taxon>Endopterygota</taxon>
        <taxon>Lepidoptera</taxon>
        <taxon>Glossata</taxon>
        <taxon>Ditrysia</taxon>
        <taxon>Pyraloidea</taxon>
        <taxon>Crambidae</taxon>
        <taxon>Pyraustinae</taxon>
        <taxon>Loxostege</taxon>
    </lineage>
</organism>
<protein>
    <recommendedName>
        <fullName evidence="1">Tc1-like transposase DDE domain-containing protein</fullName>
    </recommendedName>
</protein>
<dbReference type="Proteomes" id="UP001549921">
    <property type="component" value="Unassembled WGS sequence"/>
</dbReference>